<feature type="domain" description="14-3-3" evidence="5">
    <location>
        <begin position="4"/>
        <end position="244"/>
    </location>
</feature>
<evidence type="ECO:0000256" key="2">
    <source>
        <dbReference type="ARBA" id="ARBA00011625"/>
    </source>
</evidence>
<dbReference type="PANTHER" id="PTHR18860">
    <property type="entry name" value="14-3-3 PROTEIN"/>
    <property type="match status" value="1"/>
</dbReference>
<protein>
    <recommendedName>
        <fullName evidence="5">14-3-3 domain-containing protein</fullName>
    </recommendedName>
</protein>
<reference evidence="6" key="3">
    <citation type="submission" date="2025-09" db="UniProtKB">
        <authorList>
            <consortium name="Ensembl"/>
        </authorList>
    </citation>
    <scope>IDENTIFICATION</scope>
</reference>
<dbReference type="SUPFAM" id="SSF48445">
    <property type="entry name" value="14-3-3 protein"/>
    <property type="match status" value="1"/>
</dbReference>
<comment type="similarity">
    <text evidence="1 4">Belongs to the 14-3-3 family.</text>
</comment>
<evidence type="ECO:0000256" key="3">
    <source>
        <dbReference type="PIRSR" id="PIRSR000868-1"/>
    </source>
</evidence>
<evidence type="ECO:0000256" key="4">
    <source>
        <dbReference type="RuleBase" id="RU003466"/>
    </source>
</evidence>
<gene>
    <name evidence="6" type="primary">ywhaz</name>
</gene>
<dbReference type="AlphaFoldDB" id="A0A671TNW1"/>
<feature type="site" description="Interaction with phosphoserine on interacting protein" evidence="3">
    <location>
        <position position="128"/>
    </location>
</feature>
<keyword evidence="7" id="KW-1185">Reference proteome</keyword>
<dbReference type="Proteomes" id="UP000472265">
    <property type="component" value="Chromosome 3"/>
</dbReference>
<name>A0A671TNW1_SPAAU</name>
<evidence type="ECO:0000259" key="5">
    <source>
        <dbReference type="SMART" id="SM00101"/>
    </source>
</evidence>
<dbReference type="FunFam" id="1.20.190.20:FF:000001">
    <property type="entry name" value="14-3-3 gamma 1"/>
    <property type="match status" value="1"/>
</dbReference>
<accession>A0A671TNW1</accession>
<reference evidence="6" key="1">
    <citation type="submission" date="2021-04" db="EMBL/GenBank/DDBJ databases">
        <authorList>
            <consortium name="Wellcome Sanger Institute Data Sharing"/>
        </authorList>
    </citation>
    <scope>NUCLEOTIDE SEQUENCE [LARGE SCALE GENOMIC DNA]</scope>
</reference>
<dbReference type="SMART" id="SM00101">
    <property type="entry name" value="14_3_3"/>
    <property type="match status" value="1"/>
</dbReference>
<comment type="subunit">
    <text evidence="2">Homodimer, and heterodimer with other family members.</text>
</comment>
<dbReference type="Pfam" id="PF00244">
    <property type="entry name" value="14-3-3"/>
    <property type="match status" value="1"/>
</dbReference>
<organism evidence="6 7">
    <name type="scientific">Sparus aurata</name>
    <name type="common">Gilthead sea bream</name>
    <dbReference type="NCBI Taxonomy" id="8175"/>
    <lineage>
        <taxon>Eukaryota</taxon>
        <taxon>Metazoa</taxon>
        <taxon>Chordata</taxon>
        <taxon>Craniata</taxon>
        <taxon>Vertebrata</taxon>
        <taxon>Euteleostomi</taxon>
        <taxon>Actinopterygii</taxon>
        <taxon>Neopterygii</taxon>
        <taxon>Teleostei</taxon>
        <taxon>Neoteleostei</taxon>
        <taxon>Acanthomorphata</taxon>
        <taxon>Eupercaria</taxon>
        <taxon>Spariformes</taxon>
        <taxon>Sparidae</taxon>
        <taxon>Sparus</taxon>
    </lineage>
</organism>
<reference evidence="6" key="2">
    <citation type="submission" date="2025-08" db="UniProtKB">
        <authorList>
            <consortium name="Ensembl"/>
        </authorList>
    </citation>
    <scope>IDENTIFICATION</scope>
</reference>
<dbReference type="OrthoDB" id="10260625at2759"/>
<dbReference type="InParanoid" id="A0A671TNW1"/>
<evidence type="ECO:0000313" key="6">
    <source>
        <dbReference type="Ensembl" id="ENSSAUP00010003121.1"/>
    </source>
</evidence>
<dbReference type="InterPro" id="IPR000308">
    <property type="entry name" value="14-3-3"/>
</dbReference>
<evidence type="ECO:0000313" key="7">
    <source>
        <dbReference type="Proteomes" id="UP000472265"/>
    </source>
</evidence>
<dbReference type="Ensembl" id="ENSSAUT00010003368.1">
    <property type="protein sequence ID" value="ENSSAUP00010003121.1"/>
    <property type="gene ID" value="ENSSAUG00010001626.1"/>
</dbReference>
<dbReference type="GeneTree" id="ENSGT01140000282547"/>
<dbReference type="Gene3D" id="1.20.190.20">
    <property type="entry name" value="14-3-3 domain"/>
    <property type="match status" value="1"/>
</dbReference>
<dbReference type="PROSITE" id="PS00797">
    <property type="entry name" value="1433_2"/>
    <property type="match status" value="1"/>
</dbReference>
<sequence length="247" mass="28419">MASKEDLIEKAKMAEQAERYEDMASLMKQCTEECDEELDNEDRNLLSVAYKNVVGAKRSSWRVLSSMEQKADNEKLKELTKNYKAKIESELNDVCQCVLELLEKHLIPKAKKKESQVFYMKMMGDYYRYKAEVASEDKCKAEVDCSQKAYEKAYELCKEEMPSTHPIRLGLALNYSVFHYEIANNPKEACELAKKAFDDAITELDSIKCDSYKDSTLIMQLLRDNLTLWTSDSCQADGEDSEQQPAE</sequence>
<dbReference type="PIRSF" id="PIRSF000868">
    <property type="entry name" value="14-3-3"/>
    <property type="match status" value="1"/>
</dbReference>
<dbReference type="PRINTS" id="PR00305">
    <property type="entry name" value="1433ZETA"/>
</dbReference>
<dbReference type="InterPro" id="IPR036815">
    <property type="entry name" value="14-3-3_dom_sf"/>
</dbReference>
<proteinExistence type="inferred from homology"/>
<dbReference type="InterPro" id="IPR023410">
    <property type="entry name" value="14-3-3_domain"/>
</dbReference>
<dbReference type="PROSITE" id="PS00796">
    <property type="entry name" value="1433_1"/>
    <property type="match status" value="1"/>
</dbReference>
<dbReference type="InterPro" id="IPR023409">
    <property type="entry name" value="14-3-3_CS"/>
</dbReference>
<evidence type="ECO:0000256" key="1">
    <source>
        <dbReference type="ARBA" id="ARBA00006141"/>
    </source>
</evidence>
<feature type="site" description="Interaction with phosphoserine on interacting protein" evidence="3">
    <location>
        <position position="58"/>
    </location>
</feature>